<feature type="domain" description="Calcineurin-like phosphoesterase" evidence="1">
    <location>
        <begin position="10"/>
        <end position="265"/>
    </location>
</feature>
<gene>
    <name evidence="2" type="ORF">GUITHDRAFT_135549</name>
</gene>
<dbReference type="OMA" id="GHNHAGN"/>
<dbReference type="SUPFAM" id="SSF56300">
    <property type="entry name" value="Metallo-dependent phosphatases"/>
    <property type="match status" value="1"/>
</dbReference>
<dbReference type="GO" id="GO:0047631">
    <property type="term" value="F:ADP-ribose diphosphatase activity"/>
    <property type="evidence" value="ECO:0007669"/>
    <property type="project" value="TreeGrafter"/>
</dbReference>
<dbReference type="GO" id="GO:0008663">
    <property type="term" value="F:2',3'-cyclic-nucleotide 2'-phosphodiesterase activity"/>
    <property type="evidence" value="ECO:0007669"/>
    <property type="project" value="TreeGrafter"/>
</dbReference>
<dbReference type="Pfam" id="PF00149">
    <property type="entry name" value="Metallophos"/>
    <property type="match status" value="1"/>
</dbReference>
<dbReference type="STRING" id="905079.L1JMN0"/>
<dbReference type="GO" id="GO:0047734">
    <property type="term" value="F:CDP-glycerol diphosphatase activity"/>
    <property type="evidence" value="ECO:0007669"/>
    <property type="project" value="TreeGrafter"/>
</dbReference>
<dbReference type="InterPro" id="IPR004843">
    <property type="entry name" value="Calcineurin-like_PHP"/>
</dbReference>
<reference evidence="4" key="2">
    <citation type="submission" date="2012-11" db="EMBL/GenBank/DDBJ databases">
        <authorList>
            <person name="Kuo A."/>
            <person name="Curtis B.A."/>
            <person name="Tanifuji G."/>
            <person name="Burki F."/>
            <person name="Gruber A."/>
            <person name="Irimia M."/>
            <person name="Maruyama S."/>
            <person name="Arias M.C."/>
            <person name="Ball S.G."/>
            <person name="Gile G.H."/>
            <person name="Hirakawa Y."/>
            <person name="Hopkins J.F."/>
            <person name="Rensing S.A."/>
            <person name="Schmutz J."/>
            <person name="Symeonidi A."/>
            <person name="Elias M."/>
            <person name="Eveleigh R.J."/>
            <person name="Herman E.K."/>
            <person name="Klute M.J."/>
            <person name="Nakayama T."/>
            <person name="Obornik M."/>
            <person name="Reyes-Prieto A."/>
            <person name="Armbrust E.V."/>
            <person name="Aves S.J."/>
            <person name="Beiko R.G."/>
            <person name="Coutinho P."/>
            <person name="Dacks J.B."/>
            <person name="Durnford D.G."/>
            <person name="Fast N.M."/>
            <person name="Green B.R."/>
            <person name="Grisdale C."/>
            <person name="Hempe F."/>
            <person name="Henrissat B."/>
            <person name="Hoppner M.P."/>
            <person name="Ishida K.-I."/>
            <person name="Kim E."/>
            <person name="Koreny L."/>
            <person name="Kroth P.G."/>
            <person name="Liu Y."/>
            <person name="Malik S.-B."/>
            <person name="Maier U.G."/>
            <person name="McRose D."/>
            <person name="Mock T."/>
            <person name="Neilson J.A."/>
            <person name="Onodera N.T."/>
            <person name="Poole A.M."/>
            <person name="Pritham E.J."/>
            <person name="Richards T.A."/>
            <person name="Rocap G."/>
            <person name="Roy S.W."/>
            <person name="Sarai C."/>
            <person name="Schaack S."/>
            <person name="Shirato S."/>
            <person name="Slamovits C.H."/>
            <person name="Spencer D.F."/>
            <person name="Suzuki S."/>
            <person name="Worden A.Z."/>
            <person name="Zauner S."/>
            <person name="Barry K."/>
            <person name="Bell C."/>
            <person name="Bharti A.K."/>
            <person name="Crow J.A."/>
            <person name="Grimwood J."/>
            <person name="Kramer R."/>
            <person name="Lindquist E."/>
            <person name="Lucas S."/>
            <person name="Salamov A."/>
            <person name="McFadden G.I."/>
            <person name="Lane C.E."/>
            <person name="Keeling P.J."/>
            <person name="Gray M.W."/>
            <person name="Grigoriev I.V."/>
            <person name="Archibald J.M."/>
        </authorList>
    </citation>
    <scope>NUCLEOTIDE SEQUENCE</scope>
    <source>
        <strain evidence="4">CCMP2712</strain>
    </source>
</reference>
<dbReference type="EnsemblProtists" id="EKX49841">
    <property type="protein sequence ID" value="EKX49841"/>
    <property type="gene ID" value="GUITHDRAFT_135549"/>
</dbReference>
<dbReference type="HOGENOM" id="CLU_039893_1_0_1"/>
<reference evidence="3" key="3">
    <citation type="submission" date="2016-03" db="UniProtKB">
        <authorList>
            <consortium name="EnsemblProtists"/>
        </authorList>
    </citation>
    <scope>IDENTIFICATION</scope>
</reference>
<sequence length="332" mass="37418">MLDKEEKPIMAFGVIADIQYADAEDGTNFDKSAVRRYRNSLRVLDGAVADWNAEKHSLDVIVQLGDIIDGMNWKLQSSTKALDDVMQHFSKLQCDKVIHVIGNHELYNFDRGTLRDRLLKPWRQSHDYFSVSPVPGIKLVVIDSYDVSTIGATSEEYHSLALEILKANNPNDTSKNGDWKHGLEGVEKRFVPYNGGVGNELKLKWLEQELAEAEEAGQVVIILSHISVHPESCSQSCLVWNYQDLLQMFQSSSCVVAVFSGHDHKGGYAVDEYGIHHVTVQSPLECLPESSAYGTVHVYQDRLRLQGRGDVPSREMWFRSSKTHQHGKDAKH</sequence>
<dbReference type="Gene3D" id="3.60.21.10">
    <property type="match status" value="1"/>
</dbReference>
<dbReference type="RefSeq" id="XP_005836821.1">
    <property type="nucleotide sequence ID" value="XM_005836764.1"/>
</dbReference>
<name>L1JMN0_GUITC</name>
<keyword evidence="4" id="KW-1185">Reference proteome</keyword>
<dbReference type="InterPro" id="IPR029052">
    <property type="entry name" value="Metallo-depent_PP-like"/>
</dbReference>
<evidence type="ECO:0000313" key="3">
    <source>
        <dbReference type="EnsemblProtists" id="EKX49841"/>
    </source>
</evidence>
<evidence type="ECO:0000259" key="1">
    <source>
        <dbReference type="Pfam" id="PF00149"/>
    </source>
</evidence>
<proteinExistence type="predicted"/>
<reference evidence="2 4" key="1">
    <citation type="journal article" date="2012" name="Nature">
        <title>Algal genomes reveal evolutionary mosaicism and the fate of nucleomorphs.</title>
        <authorList>
            <consortium name="DOE Joint Genome Institute"/>
            <person name="Curtis B.A."/>
            <person name="Tanifuji G."/>
            <person name="Burki F."/>
            <person name="Gruber A."/>
            <person name="Irimia M."/>
            <person name="Maruyama S."/>
            <person name="Arias M.C."/>
            <person name="Ball S.G."/>
            <person name="Gile G.H."/>
            <person name="Hirakawa Y."/>
            <person name="Hopkins J.F."/>
            <person name="Kuo A."/>
            <person name="Rensing S.A."/>
            <person name="Schmutz J."/>
            <person name="Symeonidi A."/>
            <person name="Elias M."/>
            <person name="Eveleigh R.J."/>
            <person name="Herman E.K."/>
            <person name="Klute M.J."/>
            <person name="Nakayama T."/>
            <person name="Obornik M."/>
            <person name="Reyes-Prieto A."/>
            <person name="Armbrust E.V."/>
            <person name="Aves S.J."/>
            <person name="Beiko R.G."/>
            <person name="Coutinho P."/>
            <person name="Dacks J.B."/>
            <person name="Durnford D.G."/>
            <person name="Fast N.M."/>
            <person name="Green B.R."/>
            <person name="Grisdale C.J."/>
            <person name="Hempel F."/>
            <person name="Henrissat B."/>
            <person name="Hoppner M.P."/>
            <person name="Ishida K."/>
            <person name="Kim E."/>
            <person name="Koreny L."/>
            <person name="Kroth P.G."/>
            <person name="Liu Y."/>
            <person name="Malik S.B."/>
            <person name="Maier U.G."/>
            <person name="McRose D."/>
            <person name="Mock T."/>
            <person name="Neilson J.A."/>
            <person name="Onodera N.T."/>
            <person name="Poole A.M."/>
            <person name="Pritham E.J."/>
            <person name="Richards T.A."/>
            <person name="Rocap G."/>
            <person name="Roy S.W."/>
            <person name="Sarai C."/>
            <person name="Schaack S."/>
            <person name="Shirato S."/>
            <person name="Slamovits C.H."/>
            <person name="Spencer D.F."/>
            <person name="Suzuki S."/>
            <person name="Worden A.Z."/>
            <person name="Zauner S."/>
            <person name="Barry K."/>
            <person name="Bell C."/>
            <person name="Bharti A.K."/>
            <person name="Crow J.A."/>
            <person name="Grimwood J."/>
            <person name="Kramer R."/>
            <person name="Lindquist E."/>
            <person name="Lucas S."/>
            <person name="Salamov A."/>
            <person name="McFadden G.I."/>
            <person name="Lane C.E."/>
            <person name="Keeling P.J."/>
            <person name="Gray M.W."/>
            <person name="Grigoriev I.V."/>
            <person name="Archibald J.M."/>
        </authorList>
    </citation>
    <scope>NUCLEOTIDE SEQUENCE</scope>
    <source>
        <strain evidence="2 4">CCMP2712</strain>
    </source>
</reference>
<dbReference type="KEGG" id="gtt:GUITHDRAFT_135549"/>
<dbReference type="OrthoDB" id="9675250at2759"/>
<dbReference type="PaxDb" id="55529-EKX49841"/>
<dbReference type="GO" id="GO:0030145">
    <property type="term" value="F:manganese ion binding"/>
    <property type="evidence" value="ECO:0007669"/>
    <property type="project" value="TreeGrafter"/>
</dbReference>
<dbReference type="eggNOG" id="ENOG502QUQW">
    <property type="taxonomic scope" value="Eukaryota"/>
</dbReference>
<dbReference type="PANTHER" id="PTHR16509">
    <property type="match status" value="1"/>
</dbReference>
<organism evidence="2">
    <name type="scientific">Guillardia theta (strain CCMP2712)</name>
    <name type="common">Cryptophyte</name>
    <dbReference type="NCBI Taxonomy" id="905079"/>
    <lineage>
        <taxon>Eukaryota</taxon>
        <taxon>Cryptophyceae</taxon>
        <taxon>Pyrenomonadales</taxon>
        <taxon>Geminigeraceae</taxon>
        <taxon>Guillardia</taxon>
    </lineage>
</organism>
<dbReference type="EMBL" id="JH992980">
    <property type="protein sequence ID" value="EKX49841.1"/>
    <property type="molecule type" value="Genomic_DNA"/>
</dbReference>
<evidence type="ECO:0000313" key="4">
    <source>
        <dbReference type="Proteomes" id="UP000011087"/>
    </source>
</evidence>
<accession>L1JMN0</accession>
<dbReference type="PANTHER" id="PTHR16509:SF1">
    <property type="entry name" value="MANGANESE-DEPENDENT ADP-RIBOSE_CDP-ALCOHOL DIPHOSPHATASE"/>
    <property type="match status" value="1"/>
</dbReference>
<dbReference type="Proteomes" id="UP000011087">
    <property type="component" value="Unassembled WGS sequence"/>
</dbReference>
<evidence type="ECO:0000313" key="2">
    <source>
        <dbReference type="EMBL" id="EKX49841.1"/>
    </source>
</evidence>
<protein>
    <recommendedName>
        <fullName evidence="1">Calcineurin-like phosphoesterase domain-containing protein</fullName>
    </recommendedName>
</protein>
<dbReference type="GeneID" id="17306490"/>
<dbReference type="AlphaFoldDB" id="L1JMN0"/>